<dbReference type="AlphaFoldDB" id="A0A8J7Z2Y0"/>
<protein>
    <submittedName>
        <fullName evidence="1">Uncharacterized protein</fullName>
    </submittedName>
</protein>
<dbReference type="Proteomes" id="UP000646053">
    <property type="component" value="Unassembled WGS sequence"/>
</dbReference>
<accession>A0A8J7Z2Y0</accession>
<proteinExistence type="predicted"/>
<organism evidence="1 2">
    <name type="scientific">Myxacorys almedinensis A</name>
    <dbReference type="NCBI Taxonomy" id="2690445"/>
    <lineage>
        <taxon>Bacteria</taxon>
        <taxon>Bacillati</taxon>
        <taxon>Cyanobacteriota</taxon>
        <taxon>Cyanophyceae</taxon>
        <taxon>Leptolyngbyales</taxon>
        <taxon>Leptolyngbyaceae</taxon>
        <taxon>Myxacorys</taxon>
        <taxon>Myxacorys almedinensis</taxon>
    </lineage>
</organism>
<reference evidence="1" key="1">
    <citation type="submission" date="2019-12" db="EMBL/GenBank/DDBJ databases">
        <title>High-Quality draft genome sequences of three cyanobacteria isolated from the limestone walls of the Old Cathedral of Coimbra.</title>
        <authorList>
            <person name="Tiago I."/>
            <person name="Soares F."/>
            <person name="Portugal A."/>
        </authorList>
    </citation>
    <scope>NUCLEOTIDE SEQUENCE</scope>
    <source>
        <strain evidence="1">A</strain>
    </source>
</reference>
<gene>
    <name evidence="1" type="ORF">GS601_07600</name>
</gene>
<dbReference type="RefSeq" id="WP_162422670.1">
    <property type="nucleotide sequence ID" value="NZ_WVIE01000007.1"/>
</dbReference>
<dbReference type="EMBL" id="WVIE01000007">
    <property type="protein sequence ID" value="NDJ17153.1"/>
    <property type="molecule type" value="Genomic_DNA"/>
</dbReference>
<evidence type="ECO:0000313" key="2">
    <source>
        <dbReference type="Proteomes" id="UP000646053"/>
    </source>
</evidence>
<comment type="caution">
    <text evidence="1">The sequence shown here is derived from an EMBL/GenBank/DDBJ whole genome shotgun (WGS) entry which is preliminary data.</text>
</comment>
<sequence length="55" mass="6298">MPIISRKIAPERAFRIPRLRTGLIVLMPTDPLRHCHLECVRSLRAYVATASSRQV</sequence>
<name>A0A8J7Z2Y0_9CYAN</name>
<evidence type="ECO:0000313" key="1">
    <source>
        <dbReference type="EMBL" id="NDJ17153.1"/>
    </source>
</evidence>
<keyword evidence="2" id="KW-1185">Reference proteome</keyword>